<dbReference type="EnsemblPlants" id="OPUNC12G15330.1">
    <property type="protein sequence ID" value="OPUNC12G15330.1"/>
    <property type="gene ID" value="OPUNC12G15330"/>
</dbReference>
<organism evidence="2">
    <name type="scientific">Oryza punctata</name>
    <name type="common">Red rice</name>
    <dbReference type="NCBI Taxonomy" id="4537"/>
    <lineage>
        <taxon>Eukaryota</taxon>
        <taxon>Viridiplantae</taxon>
        <taxon>Streptophyta</taxon>
        <taxon>Embryophyta</taxon>
        <taxon>Tracheophyta</taxon>
        <taxon>Spermatophyta</taxon>
        <taxon>Magnoliopsida</taxon>
        <taxon>Liliopsida</taxon>
        <taxon>Poales</taxon>
        <taxon>Poaceae</taxon>
        <taxon>BOP clade</taxon>
        <taxon>Oryzoideae</taxon>
        <taxon>Oryzeae</taxon>
        <taxon>Oryzinae</taxon>
        <taxon>Oryza</taxon>
    </lineage>
</organism>
<keyword evidence="3" id="KW-1185">Reference proteome</keyword>
<dbReference type="AlphaFoldDB" id="A0A0E0MP02"/>
<evidence type="ECO:0000313" key="2">
    <source>
        <dbReference type="EnsemblPlants" id="OPUNC12G15330.1"/>
    </source>
</evidence>
<reference evidence="2" key="1">
    <citation type="submission" date="2015-04" db="UniProtKB">
        <authorList>
            <consortium name="EnsemblPlants"/>
        </authorList>
    </citation>
    <scope>IDENTIFICATION</scope>
</reference>
<protein>
    <submittedName>
        <fullName evidence="2">Uncharacterized protein</fullName>
    </submittedName>
</protein>
<evidence type="ECO:0000256" key="1">
    <source>
        <dbReference type="SAM" id="MobiDB-lite"/>
    </source>
</evidence>
<proteinExistence type="predicted"/>
<dbReference type="Proteomes" id="UP000026962">
    <property type="component" value="Chromosome 12"/>
</dbReference>
<sequence length="164" mass="18198">MMSMAVHPATRGYRVEMLREIIDHRSDVSEYLDFCGSTVLHTAEGKRELELYRSEMEKAEEPTFDPGAAGELEDEAMLRSRMTLMFDVQTQIANSIGLLEFGTLFFVKINPITAKRSTLTSPNNKQRSTGGTKESAITSEVTCSVIAHMTDVSLTETAEAPDDL</sequence>
<reference evidence="2" key="2">
    <citation type="submission" date="2018-05" db="EMBL/GenBank/DDBJ databases">
        <title>OpunRS2 (Oryza punctata Reference Sequence Version 2).</title>
        <authorList>
            <person name="Zhang J."/>
            <person name="Kudrna D."/>
            <person name="Lee S."/>
            <person name="Talag J."/>
            <person name="Welchert J."/>
            <person name="Wing R.A."/>
        </authorList>
    </citation>
    <scope>NUCLEOTIDE SEQUENCE [LARGE SCALE GENOMIC DNA]</scope>
</reference>
<accession>A0A0E0MP02</accession>
<dbReference type="Gramene" id="OPUNC12G15330.1">
    <property type="protein sequence ID" value="OPUNC12G15330.1"/>
    <property type="gene ID" value="OPUNC12G15330"/>
</dbReference>
<name>A0A0E0MP02_ORYPU</name>
<evidence type="ECO:0000313" key="3">
    <source>
        <dbReference type="Proteomes" id="UP000026962"/>
    </source>
</evidence>
<dbReference type="STRING" id="4537.A0A0E0MP02"/>
<dbReference type="HOGENOM" id="CLU_1621669_0_0_1"/>
<feature type="region of interest" description="Disordered" evidence="1">
    <location>
        <begin position="117"/>
        <end position="136"/>
    </location>
</feature>